<dbReference type="EMBL" id="CP126210">
    <property type="protein sequence ID" value="WIA11587.1"/>
    <property type="molecule type" value="Genomic_DNA"/>
</dbReference>
<organism evidence="1 2">
    <name type="scientific">Tetradesmus obliquus</name>
    <name type="common">Green alga</name>
    <name type="synonym">Acutodesmus obliquus</name>
    <dbReference type="NCBI Taxonomy" id="3088"/>
    <lineage>
        <taxon>Eukaryota</taxon>
        <taxon>Viridiplantae</taxon>
        <taxon>Chlorophyta</taxon>
        <taxon>core chlorophytes</taxon>
        <taxon>Chlorophyceae</taxon>
        <taxon>CS clade</taxon>
        <taxon>Sphaeropleales</taxon>
        <taxon>Scenedesmaceae</taxon>
        <taxon>Tetradesmus</taxon>
    </lineage>
</organism>
<sequence>METASAVPQAEEASTVYETSIAVVDEPKGMLAPEAAGSAAPLDAHHKMLHEGSILSSHFKSYQQALSKYTAAASKFMHAADDFIISAGQPAKQHEALFRHDMQRKLIAAGSDGLTAALQEKLAPAFKVWLGVYDECKGLLPEVERLRRGAEGALGRLQHAKKKVLEAEAASPLVSGQQLQDAGQLPRVLVQGTAGGLVATPAGPQRQEMYRKETEYTDASLAFELAEKVLRDKLGWLMQAGAGLKGTAAAALGHALRAAAAEGQRGQEPGGTAAAAAAAAGVGLRAPGEELLEPFPAHVLARLAGQHLPTLQAVVMADASRLASVVAAKEEAVLLPAVLKHLGQQAGKRLQAQHQALAAALAHLGQTAPDAAGFDLALLEVLEAVDSHVQDLETSLLPELAAAPSLPLQAQQDLAKRYQRAAAAAPTRPHGWFLGAPSTTAASKDGCGGSGVRGAASAAVAATKEALRKMVTAPVKAGVAAVDAAADVARFGPGKVPEKLQFPAHNPRLISKMADIISGDLFEGLLFPSLHDLSDPQWMTPPGSCATMDAAAHCPASSAASPCDKQHPLLRPAESEETSEDVFDSLDAFLAAEFPELDNMAASSLGRMGSTASATTCSGAATAAAAAAAAAGTSTGSIPRWKLYHMQQRQELLAPKPAAPAKPQPKLQIIAGQGAPAAGVACVSPVSVAVPAQVVQQHPMAFQAPVQTRHKRQATRAVKC</sequence>
<gene>
    <name evidence="1" type="ORF">OEZ85_011692</name>
</gene>
<protein>
    <submittedName>
        <fullName evidence="1">Uncharacterized protein</fullName>
    </submittedName>
</protein>
<dbReference type="PANTHER" id="PTHR35585">
    <property type="entry name" value="HHE DOMAIN PROTEIN (AFU_ORTHOLOGUE AFUA_4G00730)"/>
    <property type="match status" value="1"/>
</dbReference>
<dbReference type="PANTHER" id="PTHR35585:SF1">
    <property type="entry name" value="HHE DOMAIN PROTEIN (AFU_ORTHOLOGUE AFUA_4G00730)"/>
    <property type="match status" value="1"/>
</dbReference>
<keyword evidence="2" id="KW-1185">Reference proteome</keyword>
<evidence type="ECO:0000313" key="2">
    <source>
        <dbReference type="Proteomes" id="UP001244341"/>
    </source>
</evidence>
<accession>A0ABY8TR39</accession>
<dbReference type="Proteomes" id="UP001244341">
    <property type="component" value="Chromosome 3b"/>
</dbReference>
<evidence type="ECO:0000313" key="1">
    <source>
        <dbReference type="EMBL" id="WIA11587.1"/>
    </source>
</evidence>
<reference evidence="1 2" key="1">
    <citation type="submission" date="2023-05" db="EMBL/GenBank/DDBJ databases">
        <title>A 100% complete, gapless, phased diploid assembly of the Scenedesmus obliquus UTEX 3031 genome.</title>
        <authorList>
            <person name="Biondi T.C."/>
            <person name="Hanschen E.R."/>
            <person name="Kwon T."/>
            <person name="Eng W."/>
            <person name="Kruse C.P.S."/>
            <person name="Koehler S.I."/>
            <person name="Kunde Y."/>
            <person name="Gleasner C.D."/>
            <person name="You Mak K.T."/>
            <person name="Polle J."/>
            <person name="Hovde B.T."/>
            <person name="Starkenburg S.R."/>
        </authorList>
    </citation>
    <scope>NUCLEOTIDE SEQUENCE [LARGE SCALE GENOMIC DNA]</scope>
    <source>
        <strain evidence="1 2">DOE0152z</strain>
    </source>
</reference>
<proteinExistence type="predicted"/>
<name>A0ABY8TR39_TETOB</name>